<evidence type="ECO:0000313" key="4">
    <source>
        <dbReference type="Proteomes" id="UP000324285"/>
    </source>
</evidence>
<accession>A0A5C1ND85</accession>
<dbReference type="CDD" id="cd03035">
    <property type="entry name" value="ArsC_Yffb"/>
    <property type="match status" value="1"/>
</dbReference>
<gene>
    <name evidence="3" type="ORF">E4T21_02920</name>
</gene>
<dbReference type="InterPro" id="IPR036249">
    <property type="entry name" value="Thioredoxin-like_sf"/>
</dbReference>
<evidence type="ECO:0000256" key="2">
    <source>
        <dbReference type="PROSITE-ProRule" id="PRU01282"/>
    </source>
</evidence>
<dbReference type="RefSeq" id="WP_149283371.1">
    <property type="nucleotide sequence ID" value="NZ_CP038437.2"/>
</dbReference>
<dbReference type="EMBL" id="CP038437">
    <property type="protein sequence ID" value="QEM80623.1"/>
    <property type="molecule type" value="Genomic_DNA"/>
</dbReference>
<keyword evidence="4" id="KW-1185">Reference proteome</keyword>
<comment type="similarity">
    <text evidence="1 2">Belongs to the ArsC family.</text>
</comment>
<dbReference type="Proteomes" id="UP000324285">
    <property type="component" value="Chromosome"/>
</dbReference>
<protein>
    <submittedName>
        <fullName evidence="3">Arsenate reductase</fullName>
    </submittedName>
</protein>
<dbReference type="OrthoDB" id="9803749at2"/>
<dbReference type="NCBIfam" id="TIGR01617">
    <property type="entry name" value="arsC_related"/>
    <property type="match status" value="1"/>
</dbReference>
<dbReference type="PROSITE" id="PS51353">
    <property type="entry name" value="ARSC"/>
    <property type="match status" value="1"/>
</dbReference>
<evidence type="ECO:0000313" key="3">
    <source>
        <dbReference type="EMBL" id="QEM80623.1"/>
    </source>
</evidence>
<evidence type="ECO:0000256" key="1">
    <source>
        <dbReference type="ARBA" id="ARBA00007198"/>
    </source>
</evidence>
<organism evidence="3 4">
    <name type="scientific">Halomonas binhaiensis</name>
    <dbReference type="NCBI Taxonomy" id="2562282"/>
    <lineage>
        <taxon>Bacteria</taxon>
        <taxon>Pseudomonadati</taxon>
        <taxon>Pseudomonadota</taxon>
        <taxon>Gammaproteobacteria</taxon>
        <taxon>Oceanospirillales</taxon>
        <taxon>Halomonadaceae</taxon>
        <taxon>Halomonas</taxon>
    </lineage>
</organism>
<dbReference type="Gene3D" id="3.40.30.10">
    <property type="entry name" value="Glutaredoxin"/>
    <property type="match status" value="1"/>
</dbReference>
<dbReference type="Pfam" id="PF03960">
    <property type="entry name" value="ArsC"/>
    <property type="match status" value="1"/>
</dbReference>
<dbReference type="AlphaFoldDB" id="A0A5C1ND85"/>
<dbReference type="PANTHER" id="PTHR30041">
    <property type="entry name" value="ARSENATE REDUCTASE"/>
    <property type="match status" value="1"/>
</dbReference>
<dbReference type="SUPFAM" id="SSF52833">
    <property type="entry name" value="Thioredoxin-like"/>
    <property type="match status" value="1"/>
</dbReference>
<dbReference type="KEGG" id="hbh:E4T21_02920"/>
<dbReference type="PANTHER" id="PTHR30041:SF8">
    <property type="entry name" value="PROTEIN YFFB"/>
    <property type="match status" value="1"/>
</dbReference>
<dbReference type="InterPro" id="IPR006504">
    <property type="entry name" value="Tscrpt_reg_Spx/MgsR"/>
</dbReference>
<reference evidence="3" key="1">
    <citation type="submission" date="2021-02" db="EMBL/GenBank/DDBJ databases">
        <title>Strain Y2R2, a novel species of the genus Halomonas.</title>
        <authorList>
            <person name="Huang H."/>
        </authorList>
    </citation>
    <scope>NUCLEOTIDE SEQUENCE</scope>
    <source>
        <strain evidence="3">Y2R2</strain>
    </source>
</reference>
<proteinExistence type="inferred from homology"/>
<name>A0A5C1ND85_9GAMM</name>
<sequence>MLTLYGIKNCDTCRKASKALENKGHAFQFHDLRQDGLSAELLDRWLAELGLATTLNKRSTTWRNLSDEDKAAVEGGDITQAKVLLLANPTLIKRPLLDLGERILVGFKQADYDAL</sequence>
<dbReference type="InterPro" id="IPR006660">
    <property type="entry name" value="Arsenate_reductase-like"/>
</dbReference>